<sequence length="43" mass="4649">MKRIGLSFVVVLLILAGCSLKTSMETLTDEYTTADIATIETIS</sequence>
<name>A0ABQ4KKQ9_9BACI</name>
<proteinExistence type="predicted"/>
<keyword evidence="2" id="KW-1185">Reference proteome</keyword>
<organism evidence="1 2">
    <name type="scientific">Lederbergia ruris</name>
    <dbReference type="NCBI Taxonomy" id="217495"/>
    <lineage>
        <taxon>Bacteria</taxon>
        <taxon>Bacillati</taxon>
        <taxon>Bacillota</taxon>
        <taxon>Bacilli</taxon>
        <taxon>Bacillales</taxon>
        <taxon>Bacillaceae</taxon>
        <taxon>Lederbergia</taxon>
    </lineage>
</organism>
<evidence type="ECO:0000313" key="2">
    <source>
        <dbReference type="Proteomes" id="UP000679950"/>
    </source>
</evidence>
<protein>
    <submittedName>
        <fullName evidence="1">Uncharacterized protein</fullName>
    </submittedName>
</protein>
<comment type="caution">
    <text evidence="1">The sequence shown here is derived from an EMBL/GenBank/DDBJ whole genome shotgun (WGS) entry which is preliminary data.</text>
</comment>
<evidence type="ECO:0000313" key="1">
    <source>
        <dbReference type="EMBL" id="GIN58542.1"/>
    </source>
</evidence>
<dbReference type="RefSeq" id="WP_281414133.1">
    <property type="nucleotide sequence ID" value="NZ_BORB01000025.1"/>
</dbReference>
<gene>
    <name evidence="1" type="ORF">J8TS2_28610</name>
</gene>
<dbReference type="EMBL" id="BORB01000025">
    <property type="protein sequence ID" value="GIN58542.1"/>
    <property type="molecule type" value="Genomic_DNA"/>
</dbReference>
<accession>A0ABQ4KKQ9</accession>
<reference evidence="1 2" key="1">
    <citation type="submission" date="2021-03" db="EMBL/GenBank/DDBJ databases">
        <title>Antimicrobial resistance genes in bacteria isolated from Japanese honey, and their potential for conferring macrolide and lincosamide resistance in the American foulbrood pathogen Paenibacillus larvae.</title>
        <authorList>
            <person name="Okamoto M."/>
            <person name="Kumagai M."/>
            <person name="Kanamori H."/>
            <person name="Takamatsu D."/>
        </authorList>
    </citation>
    <scope>NUCLEOTIDE SEQUENCE [LARGE SCALE GENOMIC DNA]</scope>
    <source>
        <strain evidence="1 2">J8TS2</strain>
    </source>
</reference>
<dbReference type="PROSITE" id="PS51257">
    <property type="entry name" value="PROKAR_LIPOPROTEIN"/>
    <property type="match status" value="1"/>
</dbReference>
<dbReference type="Proteomes" id="UP000679950">
    <property type="component" value="Unassembled WGS sequence"/>
</dbReference>